<feature type="chain" id="PRO_5032282537" description="Right handed beta helix domain-containing protein" evidence="1">
    <location>
        <begin position="21"/>
        <end position="513"/>
    </location>
</feature>
<dbReference type="EMBL" id="JACHVB010000021">
    <property type="protein sequence ID" value="MBC2594330.1"/>
    <property type="molecule type" value="Genomic_DNA"/>
</dbReference>
<keyword evidence="3" id="KW-1185">Reference proteome</keyword>
<evidence type="ECO:0000313" key="2">
    <source>
        <dbReference type="EMBL" id="MBC2594330.1"/>
    </source>
</evidence>
<dbReference type="InterPro" id="IPR011050">
    <property type="entry name" value="Pectin_lyase_fold/virulence"/>
</dbReference>
<accession>A0A842HDN7</accession>
<dbReference type="AlphaFoldDB" id="A0A842HDN7"/>
<dbReference type="Proteomes" id="UP000546464">
    <property type="component" value="Unassembled WGS sequence"/>
</dbReference>
<dbReference type="Gene3D" id="2.160.20.10">
    <property type="entry name" value="Single-stranded right-handed beta-helix, Pectin lyase-like"/>
    <property type="match status" value="1"/>
</dbReference>
<sequence>MASVLGLVVAFLAVIPDLSAAEAEPWPQEYAVTLRVSPDEAAADFSRVQAALDEALKIAGEDRSVRVVIGPGVYREHVELVGEPDRTYAPVAIVAEYPGRAVLSGSRIVNGWRIGDDDCFAGGAVEAGEGTMVFVQGVRLERVRPDRLPRAGQYRVVEKQIRLVPPANATVADGLVEVADELPGQVLCIQNMDTVLVSGLYVRQSGGEGVRVQACGAVRFEHVTSEHHFISGYHFEDLERLRLVNSDALRNGKEGVDIVNVGLVEVVSGSASMNGFRAAERRMMDGDAFGLIANSVREMSLRNFQAADNLGTGLGVFYTTQLDLARSKLLNNRTGMTVFRVGKVALKEVVLAANSGGGLLVMESECAAAWSVFAHNGEQSGEGSGAQIVATDHALLSLERCIVSGGATGARLLEVESLATLGQLSGNLYWGEPDGFQIGSAGTAVDFATWQALTGQDLNSAWGDPMFNDPAYFEFIPLGDSIWYRQKDWPVRALTESETTAARRQYLGEDAAP</sequence>
<evidence type="ECO:0008006" key="4">
    <source>
        <dbReference type="Google" id="ProtNLM"/>
    </source>
</evidence>
<organism evidence="2 3">
    <name type="scientific">Ruficoccus amylovorans</name>
    <dbReference type="NCBI Taxonomy" id="1804625"/>
    <lineage>
        <taxon>Bacteria</taxon>
        <taxon>Pseudomonadati</taxon>
        <taxon>Verrucomicrobiota</taxon>
        <taxon>Opitutia</taxon>
        <taxon>Puniceicoccales</taxon>
        <taxon>Cerasicoccaceae</taxon>
        <taxon>Ruficoccus</taxon>
    </lineage>
</organism>
<evidence type="ECO:0000313" key="3">
    <source>
        <dbReference type="Proteomes" id="UP000546464"/>
    </source>
</evidence>
<dbReference type="InterPro" id="IPR012334">
    <property type="entry name" value="Pectin_lyas_fold"/>
</dbReference>
<reference evidence="2 3" key="1">
    <citation type="submission" date="2020-07" db="EMBL/GenBank/DDBJ databases">
        <authorList>
            <person name="Feng X."/>
        </authorList>
    </citation>
    <scope>NUCLEOTIDE SEQUENCE [LARGE SCALE GENOMIC DNA]</scope>
    <source>
        <strain evidence="2 3">JCM31066</strain>
    </source>
</reference>
<protein>
    <recommendedName>
        <fullName evidence="4">Right handed beta helix domain-containing protein</fullName>
    </recommendedName>
</protein>
<dbReference type="SUPFAM" id="SSF51126">
    <property type="entry name" value="Pectin lyase-like"/>
    <property type="match status" value="1"/>
</dbReference>
<keyword evidence="1" id="KW-0732">Signal</keyword>
<proteinExistence type="predicted"/>
<gene>
    <name evidence="2" type="ORF">H5P28_08650</name>
</gene>
<evidence type="ECO:0000256" key="1">
    <source>
        <dbReference type="SAM" id="SignalP"/>
    </source>
</evidence>
<comment type="caution">
    <text evidence="2">The sequence shown here is derived from an EMBL/GenBank/DDBJ whole genome shotgun (WGS) entry which is preliminary data.</text>
</comment>
<feature type="signal peptide" evidence="1">
    <location>
        <begin position="1"/>
        <end position="20"/>
    </location>
</feature>
<name>A0A842HDN7_9BACT</name>
<dbReference type="RefSeq" id="WP_185675316.1">
    <property type="nucleotide sequence ID" value="NZ_JACHVB010000021.1"/>
</dbReference>